<dbReference type="InterPro" id="IPR036188">
    <property type="entry name" value="FAD/NAD-bd_sf"/>
</dbReference>
<keyword evidence="3" id="KW-0408">Iron</keyword>
<dbReference type="PRINTS" id="PR00162">
    <property type="entry name" value="RIESKE"/>
</dbReference>
<dbReference type="Gene3D" id="3.50.50.60">
    <property type="entry name" value="FAD/NAD(P)-binding domain"/>
    <property type="match status" value="1"/>
</dbReference>
<dbReference type="GO" id="GO:0004497">
    <property type="term" value="F:monooxygenase activity"/>
    <property type="evidence" value="ECO:0007669"/>
    <property type="project" value="UniProtKB-ARBA"/>
</dbReference>
<protein>
    <submittedName>
        <fullName evidence="7">FAD-dependent oxidoreductase</fullName>
    </submittedName>
</protein>
<evidence type="ECO:0000256" key="3">
    <source>
        <dbReference type="ARBA" id="ARBA00023004"/>
    </source>
</evidence>
<feature type="domain" description="Rieske" evidence="6">
    <location>
        <begin position="424"/>
        <end position="511"/>
    </location>
</feature>
<dbReference type="PANTHER" id="PTHR13847:SF274">
    <property type="entry name" value="RIESKE 2FE-2S IRON-SULFUR PROTEIN YHFW-RELATED"/>
    <property type="match status" value="1"/>
</dbReference>
<dbReference type="FunFam" id="2.102.10.10:FF:000014">
    <property type="entry name" value="Oxidoreductase, FAD dependent"/>
    <property type="match status" value="1"/>
</dbReference>
<dbReference type="Pfam" id="PF01266">
    <property type="entry name" value="DAO"/>
    <property type="match status" value="1"/>
</dbReference>
<dbReference type="RefSeq" id="WP_142608801.1">
    <property type="nucleotide sequence ID" value="NZ_VDGG01000054.1"/>
</dbReference>
<evidence type="ECO:0000313" key="8">
    <source>
        <dbReference type="Proteomes" id="UP000318937"/>
    </source>
</evidence>
<dbReference type="Proteomes" id="UP000318937">
    <property type="component" value="Unassembled WGS sequence"/>
</dbReference>
<dbReference type="InterPro" id="IPR006076">
    <property type="entry name" value="FAD-dep_OxRdtase"/>
</dbReference>
<dbReference type="Pfam" id="PF00355">
    <property type="entry name" value="Rieske"/>
    <property type="match status" value="1"/>
</dbReference>
<evidence type="ECO:0000259" key="6">
    <source>
        <dbReference type="PROSITE" id="PS51296"/>
    </source>
</evidence>
<dbReference type="InterPro" id="IPR017941">
    <property type="entry name" value="Rieske_2Fe-2S"/>
</dbReference>
<dbReference type="SUPFAM" id="SSF51905">
    <property type="entry name" value="FAD/NAD(P)-binding domain"/>
    <property type="match status" value="1"/>
</dbReference>
<gene>
    <name evidence="7" type="ORF">FG383_18075</name>
</gene>
<dbReference type="OrthoDB" id="9767869at2"/>
<dbReference type="SUPFAM" id="SSF50022">
    <property type="entry name" value="ISP domain"/>
    <property type="match status" value="1"/>
</dbReference>
<keyword evidence="1" id="KW-0001">2Fe-2S</keyword>
<dbReference type="InterPro" id="IPR005805">
    <property type="entry name" value="Rieske_Fe-S_prot_C"/>
</dbReference>
<keyword evidence="5" id="KW-1015">Disulfide bond</keyword>
<keyword evidence="2" id="KW-0479">Metal-binding</keyword>
<dbReference type="PROSITE" id="PS51296">
    <property type="entry name" value="RIESKE"/>
    <property type="match status" value="1"/>
</dbReference>
<reference evidence="7 8" key="1">
    <citation type="submission" date="2019-05" db="EMBL/GenBank/DDBJ databases">
        <title>Psychrobacillus vulpis sp. nov., a new species isolated from feces of a red fox that inhabits in The Tablas de Daimiel Natural Park, Albacete, Spain.</title>
        <authorList>
            <person name="Rodriguez M."/>
            <person name="Reina J.C."/>
            <person name="Bejar V."/>
            <person name="Llamas I."/>
        </authorList>
    </citation>
    <scope>NUCLEOTIDE SEQUENCE [LARGE SCALE GENOMIC DNA]</scope>
    <source>
        <strain evidence="7 8">NHI-2</strain>
    </source>
</reference>
<comment type="caution">
    <text evidence="7">The sequence shown here is derived from an EMBL/GenBank/DDBJ whole genome shotgun (WGS) entry which is preliminary data.</text>
</comment>
<dbReference type="Gene3D" id="3.30.9.10">
    <property type="entry name" value="D-Amino Acid Oxidase, subunit A, domain 2"/>
    <property type="match status" value="1"/>
</dbReference>
<dbReference type="GO" id="GO:0005737">
    <property type="term" value="C:cytoplasm"/>
    <property type="evidence" value="ECO:0007669"/>
    <property type="project" value="TreeGrafter"/>
</dbReference>
<dbReference type="GO" id="GO:0016020">
    <property type="term" value="C:membrane"/>
    <property type="evidence" value="ECO:0007669"/>
    <property type="project" value="InterPro"/>
</dbReference>
<evidence type="ECO:0000256" key="1">
    <source>
        <dbReference type="ARBA" id="ARBA00022714"/>
    </source>
</evidence>
<dbReference type="PANTHER" id="PTHR13847">
    <property type="entry name" value="SARCOSINE DEHYDROGENASE-RELATED"/>
    <property type="match status" value="1"/>
</dbReference>
<evidence type="ECO:0000256" key="4">
    <source>
        <dbReference type="ARBA" id="ARBA00023014"/>
    </source>
</evidence>
<dbReference type="GO" id="GO:0051537">
    <property type="term" value="F:2 iron, 2 sulfur cluster binding"/>
    <property type="evidence" value="ECO:0007669"/>
    <property type="project" value="UniProtKB-KW"/>
</dbReference>
<dbReference type="InterPro" id="IPR036922">
    <property type="entry name" value="Rieske_2Fe-2S_sf"/>
</dbReference>
<keyword evidence="4" id="KW-0411">Iron-sulfur</keyword>
<dbReference type="GO" id="GO:0016705">
    <property type="term" value="F:oxidoreductase activity, acting on paired donors, with incorporation or reduction of molecular oxygen"/>
    <property type="evidence" value="ECO:0007669"/>
    <property type="project" value="UniProtKB-ARBA"/>
</dbReference>
<dbReference type="EMBL" id="VDGG01000054">
    <property type="protein sequence ID" value="TQR07295.1"/>
    <property type="molecule type" value="Genomic_DNA"/>
</dbReference>
<proteinExistence type="predicted"/>
<accession>A0A544SQ04</accession>
<name>A0A544SQ04_9BACI</name>
<evidence type="ECO:0000256" key="2">
    <source>
        <dbReference type="ARBA" id="ARBA00022723"/>
    </source>
</evidence>
<evidence type="ECO:0000313" key="7">
    <source>
        <dbReference type="EMBL" id="TQR07295.1"/>
    </source>
</evidence>
<dbReference type="GO" id="GO:0046872">
    <property type="term" value="F:metal ion binding"/>
    <property type="evidence" value="ECO:0007669"/>
    <property type="project" value="UniProtKB-KW"/>
</dbReference>
<dbReference type="AlphaFoldDB" id="A0A544SQ04"/>
<keyword evidence="8" id="KW-1185">Reference proteome</keyword>
<dbReference type="Gene3D" id="2.102.10.10">
    <property type="entry name" value="Rieske [2Fe-2S] iron-sulphur domain"/>
    <property type="match status" value="1"/>
</dbReference>
<organism evidence="7 8">
    <name type="scientific">Psychrobacillus soli</name>
    <dbReference type="NCBI Taxonomy" id="1543965"/>
    <lineage>
        <taxon>Bacteria</taxon>
        <taxon>Bacillati</taxon>
        <taxon>Bacillota</taxon>
        <taxon>Bacilli</taxon>
        <taxon>Bacillales</taxon>
        <taxon>Bacillaceae</taxon>
        <taxon>Psychrobacillus</taxon>
    </lineage>
</organism>
<sequence>MTQKILPSESHSYWRAHKEFPVFPKLSEDMEVDVAIIGAGLTGITAAYLLSQSGRKVIVVEGSRILEGTTGFTTAKVTVQHGPIYQQLIESFGREKAEQYYEANNEAKDFMEQTIKQLGINCDFEKVDAFLYTNTDDGVEILQKELDAYHKIGIDGGALTKETGLPFTVKEGLKLENQGQFHPLKYALALVEKAIENGVQFFEKSRAKSIHGSNRVEMIDGNEIRAKKILVCSHFPFNDEDGLYFTRMYSERSYALATLAEANYPKGIYINVEKPTRSIRTALGPDGRRYLLLGGEGHITGRFQGDTSTNYDALAAFGREQFKAKQYAYRWSAQDLVTLDGVPYVGPMTSGLQDVLVATGYAKWGMTNSTVAAKILVDNVLEKENRFAELYSPTRSKMKKEDIKSFAKINANVAKELVKGKTEKIDVVFQDLKAGSGDIIKLDGQKVGAYKDDYGKIHLVKPVCTHLGCDVVFNDAESSWDCPCHGSRYTYSGDVIEGPAYEPLEKIDIGE</sequence>
<evidence type="ECO:0000256" key="5">
    <source>
        <dbReference type="ARBA" id="ARBA00023157"/>
    </source>
</evidence>